<evidence type="ECO:0000313" key="3">
    <source>
        <dbReference type="Proteomes" id="UP000751614"/>
    </source>
</evidence>
<reference evidence="2 3" key="1">
    <citation type="submission" date="2019-05" db="EMBL/GenBank/DDBJ databases">
        <title>Flagellimonas sp. AsT0115, sp. nov., isolated from a marine red algae, Asparagopsis taxiformis.</title>
        <authorList>
            <person name="Kim J."/>
            <person name="Jeong S.E."/>
            <person name="Jeon C.O."/>
        </authorList>
    </citation>
    <scope>NUCLEOTIDE SEQUENCE [LARGE SCALE GENOMIC DNA]</scope>
    <source>
        <strain evidence="2 3">AsT0115</strain>
    </source>
</reference>
<dbReference type="EMBL" id="VCNI01000001">
    <property type="protein sequence ID" value="TMU57296.1"/>
    <property type="molecule type" value="Genomic_DNA"/>
</dbReference>
<evidence type="ECO:0000256" key="1">
    <source>
        <dbReference type="SAM" id="Phobius"/>
    </source>
</evidence>
<comment type="caution">
    <text evidence="2">The sequence shown here is derived from an EMBL/GenBank/DDBJ whole genome shotgun (WGS) entry which is preliminary data.</text>
</comment>
<dbReference type="Proteomes" id="UP000751614">
    <property type="component" value="Unassembled WGS sequence"/>
</dbReference>
<evidence type="ECO:0000313" key="2">
    <source>
        <dbReference type="EMBL" id="TMU57296.1"/>
    </source>
</evidence>
<keyword evidence="1" id="KW-0472">Membrane</keyword>
<protein>
    <recommendedName>
        <fullName evidence="4">3-keto-disaccharide hydrolase domain-containing protein</fullName>
    </recommendedName>
</protein>
<keyword evidence="3" id="KW-1185">Reference proteome</keyword>
<evidence type="ECO:0008006" key="4">
    <source>
        <dbReference type="Google" id="ProtNLM"/>
    </source>
</evidence>
<dbReference type="RefSeq" id="WP_138834636.1">
    <property type="nucleotide sequence ID" value="NZ_VCNI01000001.1"/>
</dbReference>
<keyword evidence="1" id="KW-1133">Transmembrane helix</keyword>
<name>A0ABY2WRK3_9FLAO</name>
<accession>A0ABY2WRK3</accession>
<gene>
    <name evidence="2" type="ORF">FGG15_07060</name>
</gene>
<proteinExistence type="predicted"/>
<organism evidence="2 3">
    <name type="scientific">Flagellimonas algicola</name>
    <dbReference type="NCBI Taxonomy" id="2583815"/>
    <lineage>
        <taxon>Bacteria</taxon>
        <taxon>Pseudomonadati</taxon>
        <taxon>Bacteroidota</taxon>
        <taxon>Flavobacteriia</taxon>
        <taxon>Flavobacteriales</taxon>
        <taxon>Flavobacteriaceae</taxon>
        <taxon>Flagellimonas</taxon>
    </lineage>
</organism>
<sequence>MSKIISEASNISISPHTLKRLFGKIEYSKFYNPQRATKDALAKYLGYTDWMAFSAFYKEKVGSETEPQPKNYKMLKLAGLLSLGLVLIWVLVQSFISNNLQATLDETSPFSFELKDGGGSVPYTASVSYNIETQRNDSSYIDFDFKHPVYGQQVFKLNKEQFLYNYTYQIPGYYNIKLLNNRRILATRSILATSDNWDSYLNYEAKLKLWLDNELPPAKKLGYMTYPSDSLIKNGYDVKSVYYTTHRFFNRFGVDGDNFEMEVRFKNSKETGGITCYDFITRLYGEENLVYLKLMETGCSGYSGIKIGETEVTGAKENLEGLTFLDERWNILRLEVKNQKVYVFINDQLIYSDIYEGKNGSIVGIEHVFKGSGILDYVRLKDGTTQREFFDDFDE</sequence>
<keyword evidence="1" id="KW-0812">Transmembrane</keyword>
<feature type="transmembrane region" description="Helical" evidence="1">
    <location>
        <begin position="77"/>
        <end position="96"/>
    </location>
</feature>